<gene>
    <name evidence="1" type="ORF">LKD37_13055</name>
</gene>
<organism evidence="1 2">
    <name type="scientific">Brotocaccenecus cirricatena</name>
    <dbReference type="NCBI Taxonomy" id="3064195"/>
    <lineage>
        <taxon>Bacteria</taxon>
        <taxon>Bacillati</taxon>
        <taxon>Bacillota</taxon>
        <taxon>Clostridia</taxon>
        <taxon>Eubacteriales</taxon>
        <taxon>Oscillospiraceae</taxon>
        <taxon>Brotocaccenecus</taxon>
    </lineage>
</organism>
<evidence type="ECO:0000313" key="1">
    <source>
        <dbReference type="EMBL" id="MCC2130429.1"/>
    </source>
</evidence>
<dbReference type="RefSeq" id="WP_302929621.1">
    <property type="nucleotide sequence ID" value="NZ_JAJEPW010000048.1"/>
</dbReference>
<protein>
    <submittedName>
        <fullName evidence="1">Uncharacterized protein</fullName>
    </submittedName>
</protein>
<comment type="caution">
    <text evidence="1">The sequence shown here is derived from an EMBL/GenBank/DDBJ whole genome shotgun (WGS) entry which is preliminary data.</text>
</comment>
<name>A0AAE3DGJ6_9FIRM</name>
<accession>A0AAE3DGJ6</accession>
<dbReference type="Proteomes" id="UP001199319">
    <property type="component" value="Unassembled WGS sequence"/>
</dbReference>
<sequence>MKKPPRRRSRCAVRGIVLYEEILPWTSRNLSWPTAWSRTAYPRLPLTAENAAAIPCRQVLGAYSVSFTRQD</sequence>
<evidence type="ECO:0000313" key="2">
    <source>
        <dbReference type="Proteomes" id="UP001199319"/>
    </source>
</evidence>
<dbReference type="EMBL" id="JAJEPW010000048">
    <property type="protein sequence ID" value="MCC2130429.1"/>
    <property type="molecule type" value="Genomic_DNA"/>
</dbReference>
<dbReference type="AlphaFoldDB" id="A0AAE3DGJ6"/>
<reference evidence="1" key="1">
    <citation type="submission" date="2021-10" db="EMBL/GenBank/DDBJ databases">
        <title>Anaerobic single-cell dispensing facilitates the cultivation of human gut bacteria.</title>
        <authorList>
            <person name="Afrizal A."/>
        </authorList>
    </citation>
    <scope>NUCLEOTIDE SEQUENCE</scope>
    <source>
        <strain evidence="1">CLA-AA-H272</strain>
    </source>
</reference>
<keyword evidence="2" id="KW-1185">Reference proteome</keyword>
<proteinExistence type="predicted"/>